<comment type="caution">
    <text evidence="2">The sequence shown here is derived from an EMBL/GenBank/DDBJ whole genome shotgun (WGS) entry which is preliminary data.</text>
</comment>
<name>A0A1Y1VT97_9FUNG</name>
<protein>
    <submittedName>
        <fullName evidence="2">Uncharacterized protein</fullName>
    </submittedName>
</protein>
<keyword evidence="1" id="KW-0812">Transmembrane</keyword>
<feature type="transmembrane region" description="Helical" evidence="1">
    <location>
        <begin position="32"/>
        <end position="50"/>
    </location>
</feature>
<sequence length="122" mass="14087">METEAAKLLMAGLNQRHRRTCSRAFKRHGGRLLLFWTTTSFYNISFTLFVPRRSQSVFFFFFRFAQAVCLYVLIGWDCFSSCTTGPNFRATFVNFGLRLSTPHCCSSLHLGKFFKRASISLC</sequence>
<dbReference type="RefSeq" id="XP_040739285.1">
    <property type="nucleotide sequence ID" value="XM_040883856.1"/>
</dbReference>
<organism evidence="2 3">
    <name type="scientific">Linderina pennispora</name>
    <dbReference type="NCBI Taxonomy" id="61395"/>
    <lineage>
        <taxon>Eukaryota</taxon>
        <taxon>Fungi</taxon>
        <taxon>Fungi incertae sedis</taxon>
        <taxon>Zoopagomycota</taxon>
        <taxon>Kickxellomycotina</taxon>
        <taxon>Kickxellomycetes</taxon>
        <taxon>Kickxellales</taxon>
        <taxon>Kickxellaceae</taxon>
        <taxon>Linderina</taxon>
    </lineage>
</organism>
<keyword evidence="1" id="KW-1133">Transmembrane helix</keyword>
<keyword evidence="3" id="KW-1185">Reference proteome</keyword>
<evidence type="ECO:0000313" key="2">
    <source>
        <dbReference type="EMBL" id="ORX64520.1"/>
    </source>
</evidence>
<keyword evidence="1" id="KW-0472">Membrane</keyword>
<dbReference type="EMBL" id="MCFD01000088">
    <property type="protein sequence ID" value="ORX64520.1"/>
    <property type="molecule type" value="Genomic_DNA"/>
</dbReference>
<dbReference type="AlphaFoldDB" id="A0A1Y1VT97"/>
<dbReference type="GeneID" id="63800504"/>
<evidence type="ECO:0000256" key="1">
    <source>
        <dbReference type="SAM" id="Phobius"/>
    </source>
</evidence>
<feature type="transmembrane region" description="Helical" evidence="1">
    <location>
        <begin position="57"/>
        <end position="76"/>
    </location>
</feature>
<proteinExistence type="predicted"/>
<reference evidence="2 3" key="1">
    <citation type="submission" date="2016-07" db="EMBL/GenBank/DDBJ databases">
        <title>Pervasive Adenine N6-methylation of Active Genes in Fungi.</title>
        <authorList>
            <consortium name="DOE Joint Genome Institute"/>
            <person name="Mondo S.J."/>
            <person name="Dannebaum R.O."/>
            <person name="Kuo R.C."/>
            <person name="Labutti K."/>
            <person name="Haridas S."/>
            <person name="Kuo A."/>
            <person name="Salamov A."/>
            <person name="Ahrendt S.R."/>
            <person name="Lipzen A."/>
            <person name="Sullivan W."/>
            <person name="Andreopoulos W.B."/>
            <person name="Clum A."/>
            <person name="Lindquist E."/>
            <person name="Daum C."/>
            <person name="Ramamoorthy G.K."/>
            <person name="Gryganskyi A."/>
            <person name="Culley D."/>
            <person name="Magnuson J.K."/>
            <person name="James T.Y."/>
            <person name="O'Malley M.A."/>
            <person name="Stajich J.E."/>
            <person name="Spatafora J.W."/>
            <person name="Visel A."/>
            <person name="Grigoriev I.V."/>
        </authorList>
    </citation>
    <scope>NUCLEOTIDE SEQUENCE [LARGE SCALE GENOMIC DNA]</scope>
    <source>
        <strain evidence="2 3">ATCC 12442</strain>
    </source>
</reference>
<dbReference type="Proteomes" id="UP000193922">
    <property type="component" value="Unassembled WGS sequence"/>
</dbReference>
<evidence type="ECO:0000313" key="3">
    <source>
        <dbReference type="Proteomes" id="UP000193922"/>
    </source>
</evidence>
<accession>A0A1Y1VT97</accession>
<gene>
    <name evidence="2" type="ORF">DL89DRAFT_176839</name>
</gene>